<keyword evidence="8" id="KW-1185">Reference proteome</keyword>
<comment type="caution">
    <text evidence="7">The sequence shown here is derived from an EMBL/GenBank/DDBJ whole genome shotgun (WGS) entry which is preliminary data.</text>
</comment>
<dbReference type="Proteomes" id="UP001162131">
    <property type="component" value="Unassembled WGS sequence"/>
</dbReference>
<dbReference type="CDD" id="cd07723">
    <property type="entry name" value="hydroxyacylglutathione_hydrolase_MBL-fold"/>
    <property type="match status" value="1"/>
</dbReference>
<dbReference type="InterPro" id="IPR035680">
    <property type="entry name" value="Clx_II_MBL"/>
</dbReference>
<dbReference type="SUPFAM" id="SSF56281">
    <property type="entry name" value="Metallo-hydrolase/oxidoreductase"/>
    <property type="match status" value="1"/>
</dbReference>
<dbReference type="PANTHER" id="PTHR11935:SF116">
    <property type="entry name" value="HYDROLASE PNKD-RELATED"/>
    <property type="match status" value="1"/>
</dbReference>
<evidence type="ECO:0000256" key="5">
    <source>
        <dbReference type="ARBA" id="ARBA00022833"/>
    </source>
</evidence>
<dbReference type="AlphaFoldDB" id="A0AAU9JNI3"/>
<dbReference type="InterPro" id="IPR036866">
    <property type="entry name" value="RibonucZ/Hydroxyglut_hydro"/>
</dbReference>
<dbReference type="Pfam" id="PF00753">
    <property type="entry name" value="Lactamase_B"/>
    <property type="match status" value="1"/>
</dbReference>
<feature type="domain" description="Metallo-beta-lactamase" evidence="6">
    <location>
        <begin position="66"/>
        <end position="227"/>
    </location>
</feature>
<evidence type="ECO:0000256" key="3">
    <source>
        <dbReference type="ARBA" id="ARBA00022723"/>
    </source>
</evidence>
<comment type="cofactor">
    <cofactor evidence="1">
        <name>Zn(2+)</name>
        <dbReference type="ChEBI" id="CHEBI:29105"/>
    </cofactor>
</comment>
<dbReference type="EMBL" id="CAJZBQ010000044">
    <property type="protein sequence ID" value="CAG9327851.1"/>
    <property type="molecule type" value="Genomic_DNA"/>
</dbReference>
<dbReference type="InterPro" id="IPR032282">
    <property type="entry name" value="HAGH_C"/>
</dbReference>
<dbReference type="GO" id="GO:0046872">
    <property type="term" value="F:metal ion binding"/>
    <property type="evidence" value="ECO:0007669"/>
    <property type="project" value="UniProtKB-KW"/>
</dbReference>
<sequence>MSIRCIFMCLYGVYNSKLGRWFHNCMIRNRHERRLRSGLGLDHSRVDKEIIDFYSVKIKIVPLGRTNFSYFIQDAATGQLAVVDPGDPDYLISIAENFFKTPISLALLTHKHWDHSAGLKKLKDYYPNLKSCASKEETAFEITNPLADGEMIALGSTQIKLIYTPVHTKGSSCFFIEPERTSSILFTGDTLFVGGMGAFFEGDYRMACSSISKILGLPDDTYMFPGHEYADTTLKFAKYLQPNNRLLDNKISWVVKRRARYMVAIPSTLKEEKSYNPFLRIYDTSFYVLLGVRHYLEAISKLQELRMKKRNEYRYIELKVHPEAQ</sequence>
<evidence type="ECO:0000256" key="4">
    <source>
        <dbReference type="ARBA" id="ARBA00022801"/>
    </source>
</evidence>
<keyword evidence="3" id="KW-0479">Metal-binding</keyword>
<gene>
    <name evidence="7" type="ORF">BSTOLATCC_MIC44477</name>
</gene>
<evidence type="ECO:0000256" key="2">
    <source>
        <dbReference type="ARBA" id="ARBA00006759"/>
    </source>
</evidence>
<protein>
    <recommendedName>
        <fullName evidence="6">Metallo-beta-lactamase domain-containing protein</fullName>
    </recommendedName>
</protein>
<keyword evidence="5" id="KW-0862">Zinc</keyword>
<proteinExistence type="inferred from homology"/>
<accession>A0AAU9JNI3</accession>
<evidence type="ECO:0000313" key="7">
    <source>
        <dbReference type="EMBL" id="CAG9327851.1"/>
    </source>
</evidence>
<evidence type="ECO:0000313" key="8">
    <source>
        <dbReference type="Proteomes" id="UP001162131"/>
    </source>
</evidence>
<reference evidence="7" key="1">
    <citation type="submission" date="2021-09" db="EMBL/GenBank/DDBJ databases">
        <authorList>
            <consortium name="AG Swart"/>
            <person name="Singh M."/>
            <person name="Singh A."/>
            <person name="Seah K."/>
            <person name="Emmerich C."/>
        </authorList>
    </citation>
    <scope>NUCLEOTIDE SEQUENCE</scope>
    <source>
        <strain evidence="7">ATCC30299</strain>
    </source>
</reference>
<evidence type="ECO:0000256" key="1">
    <source>
        <dbReference type="ARBA" id="ARBA00001947"/>
    </source>
</evidence>
<dbReference type="PANTHER" id="PTHR11935">
    <property type="entry name" value="BETA LACTAMASE DOMAIN"/>
    <property type="match status" value="1"/>
</dbReference>
<name>A0AAU9JNI3_9CILI</name>
<dbReference type="Pfam" id="PF16123">
    <property type="entry name" value="HAGH_C"/>
    <property type="match status" value="1"/>
</dbReference>
<evidence type="ECO:0000259" key="6">
    <source>
        <dbReference type="SMART" id="SM00849"/>
    </source>
</evidence>
<comment type="similarity">
    <text evidence="2">Belongs to the metallo-beta-lactamase superfamily. Glyoxalase II family.</text>
</comment>
<dbReference type="InterPro" id="IPR001279">
    <property type="entry name" value="Metallo-B-lactamas"/>
</dbReference>
<organism evidence="7 8">
    <name type="scientific">Blepharisma stoltei</name>
    <dbReference type="NCBI Taxonomy" id="1481888"/>
    <lineage>
        <taxon>Eukaryota</taxon>
        <taxon>Sar</taxon>
        <taxon>Alveolata</taxon>
        <taxon>Ciliophora</taxon>
        <taxon>Postciliodesmatophora</taxon>
        <taxon>Heterotrichea</taxon>
        <taxon>Heterotrichida</taxon>
        <taxon>Blepharismidae</taxon>
        <taxon>Blepharisma</taxon>
    </lineage>
</organism>
<keyword evidence="4" id="KW-0378">Hydrolase</keyword>
<dbReference type="SMART" id="SM00849">
    <property type="entry name" value="Lactamase_B"/>
    <property type="match status" value="1"/>
</dbReference>
<dbReference type="GO" id="GO:0016787">
    <property type="term" value="F:hydrolase activity"/>
    <property type="evidence" value="ECO:0007669"/>
    <property type="project" value="UniProtKB-KW"/>
</dbReference>
<dbReference type="Gene3D" id="3.60.15.10">
    <property type="entry name" value="Ribonuclease Z/Hydroxyacylglutathione hydrolase-like"/>
    <property type="match status" value="1"/>
</dbReference>